<name>A0A2T4UQ02_9MICO</name>
<dbReference type="EMBL" id="PZPL01000001">
    <property type="protein sequence ID" value="PTL71600.1"/>
    <property type="molecule type" value="Genomic_DNA"/>
</dbReference>
<keyword evidence="1" id="KW-0812">Transmembrane</keyword>
<sequence length="329" mass="32789">MRRLTARLSDERGAVSIVVAVAMVVVLACAALAIDLARLNLERAELQNGADAAALAVAQSCAASPCTTTARKSAAALLAAAYADANAGDGASGAVTTFPTANSVRVTTSAEDGSTGAGSLATVFAPVFGIDSLEVGQSATSSWGSPGAGEAALALAFAPCVFRLDGAVQVISMHGDSGGTACQTTSPSGQLLPGGFGWLHDPVGTCRAKVDTKKPAPVSGSTGVSLPPGCSAQLSKLGGTTVLLPVYSDKGGTGSGGWYTISGFAAFQVLGWNFPGMSWNNQTYPGAGCKGTCKGLIGKFVTFVSLDAAFTRGSPDLVDLGTSIITLTD</sequence>
<reference evidence="3 4" key="1">
    <citation type="submission" date="2018-03" db="EMBL/GenBank/DDBJ databases">
        <title>Bacteriophage NCPPB3778 and a type I-E CRISPR drive the evolution of the US Biological Select Agent, Rathayibacter toxicus.</title>
        <authorList>
            <person name="Davis E.W.II."/>
            <person name="Tabima J.F."/>
            <person name="Weisberg A.J."/>
            <person name="Dantas Lopes L."/>
            <person name="Wiseman M.S."/>
            <person name="Wiseman M.S."/>
            <person name="Pupko T."/>
            <person name="Belcher M.S."/>
            <person name="Sechler A.J."/>
            <person name="Tancos M.A."/>
            <person name="Schroeder B.K."/>
            <person name="Murray T.D."/>
            <person name="Luster D.G."/>
            <person name="Schneider W.L."/>
            <person name="Rogers E."/>
            <person name="Andreote F.D."/>
            <person name="Grunwald N.J."/>
            <person name="Putnam M.L."/>
            <person name="Chang J.H."/>
        </authorList>
    </citation>
    <scope>NUCLEOTIDE SEQUENCE [LARGE SCALE GENOMIC DNA]</scope>
    <source>
        <strain evidence="3 4">DSM 15933</strain>
    </source>
</reference>
<organism evidence="3 4">
    <name type="scientific">Rathayibacter caricis DSM 15933</name>
    <dbReference type="NCBI Taxonomy" id="1328867"/>
    <lineage>
        <taxon>Bacteria</taxon>
        <taxon>Bacillati</taxon>
        <taxon>Actinomycetota</taxon>
        <taxon>Actinomycetes</taxon>
        <taxon>Micrococcales</taxon>
        <taxon>Microbacteriaceae</taxon>
        <taxon>Rathayibacter</taxon>
    </lineage>
</organism>
<feature type="transmembrane region" description="Helical" evidence="1">
    <location>
        <begin position="12"/>
        <end position="34"/>
    </location>
</feature>
<protein>
    <recommendedName>
        <fullName evidence="2">Putative Flp pilus-assembly TadG-like N-terminal domain-containing protein</fullName>
    </recommendedName>
</protein>
<accession>A0A2T4UQ02</accession>
<dbReference type="Proteomes" id="UP000241085">
    <property type="component" value="Unassembled WGS sequence"/>
</dbReference>
<comment type="caution">
    <text evidence="3">The sequence shown here is derived from an EMBL/GenBank/DDBJ whole genome shotgun (WGS) entry which is preliminary data.</text>
</comment>
<dbReference type="InterPro" id="IPR028087">
    <property type="entry name" value="Tad_N"/>
</dbReference>
<evidence type="ECO:0000259" key="2">
    <source>
        <dbReference type="Pfam" id="PF13400"/>
    </source>
</evidence>
<proteinExistence type="predicted"/>
<evidence type="ECO:0000313" key="3">
    <source>
        <dbReference type="EMBL" id="PTL71600.1"/>
    </source>
</evidence>
<dbReference type="Pfam" id="PF13400">
    <property type="entry name" value="Tad"/>
    <property type="match status" value="1"/>
</dbReference>
<dbReference type="PROSITE" id="PS51257">
    <property type="entry name" value="PROKAR_LIPOPROTEIN"/>
    <property type="match status" value="1"/>
</dbReference>
<evidence type="ECO:0000313" key="4">
    <source>
        <dbReference type="Proteomes" id="UP000241085"/>
    </source>
</evidence>
<dbReference type="RefSeq" id="WP_107573452.1">
    <property type="nucleotide sequence ID" value="NZ_PZPL01000001.1"/>
</dbReference>
<gene>
    <name evidence="3" type="ORF">C1I63_01185</name>
</gene>
<evidence type="ECO:0000256" key="1">
    <source>
        <dbReference type="SAM" id="Phobius"/>
    </source>
</evidence>
<keyword evidence="1" id="KW-1133">Transmembrane helix</keyword>
<feature type="domain" description="Putative Flp pilus-assembly TadG-like N-terminal" evidence="2">
    <location>
        <begin position="13"/>
        <end position="59"/>
    </location>
</feature>
<keyword evidence="1" id="KW-0472">Membrane</keyword>
<keyword evidence="4" id="KW-1185">Reference proteome</keyword>
<dbReference type="AlphaFoldDB" id="A0A2T4UQ02"/>